<organism evidence="8 9">
    <name type="scientific">Ktedonobacter robiniae</name>
    <dbReference type="NCBI Taxonomy" id="2778365"/>
    <lineage>
        <taxon>Bacteria</taxon>
        <taxon>Bacillati</taxon>
        <taxon>Chloroflexota</taxon>
        <taxon>Ktedonobacteria</taxon>
        <taxon>Ktedonobacterales</taxon>
        <taxon>Ktedonobacteraceae</taxon>
        <taxon>Ktedonobacter</taxon>
    </lineage>
</organism>
<dbReference type="PANTHER" id="PTHR43133:SF51">
    <property type="entry name" value="RNA POLYMERASE SIGMA FACTOR"/>
    <property type="match status" value="1"/>
</dbReference>
<dbReference type="InterPro" id="IPR013324">
    <property type="entry name" value="RNA_pol_sigma_r3/r4-like"/>
</dbReference>
<dbReference type="InterPro" id="IPR013249">
    <property type="entry name" value="RNA_pol_sigma70_r4_t2"/>
</dbReference>
<keyword evidence="9" id="KW-1185">Reference proteome</keyword>
<dbReference type="InterPro" id="IPR013325">
    <property type="entry name" value="RNA_pol_sigma_r2"/>
</dbReference>
<dbReference type="SUPFAM" id="SSF88946">
    <property type="entry name" value="Sigma2 domain of RNA polymerase sigma factors"/>
    <property type="match status" value="1"/>
</dbReference>
<dbReference type="InterPro" id="IPR039425">
    <property type="entry name" value="RNA_pol_sigma-70-like"/>
</dbReference>
<dbReference type="EMBL" id="BNJG01000003">
    <property type="protein sequence ID" value="GHO59393.1"/>
    <property type="molecule type" value="Genomic_DNA"/>
</dbReference>
<dbReference type="Pfam" id="PF04542">
    <property type="entry name" value="Sigma70_r2"/>
    <property type="match status" value="1"/>
</dbReference>
<evidence type="ECO:0000256" key="2">
    <source>
        <dbReference type="ARBA" id="ARBA00023015"/>
    </source>
</evidence>
<evidence type="ECO:0000313" key="8">
    <source>
        <dbReference type="EMBL" id="GHO59393.1"/>
    </source>
</evidence>
<feature type="domain" description="RNA polymerase sigma factor 70 region 4 type 2" evidence="7">
    <location>
        <begin position="129"/>
        <end position="181"/>
    </location>
</feature>
<dbReference type="PANTHER" id="PTHR43133">
    <property type="entry name" value="RNA POLYMERASE ECF-TYPE SIGMA FACTO"/>
    <property type="match status" value="1"/>
</dbReference>
<evidence type="ECO:0000259" key="6">
    <source>
        <dbReference type="Pfam" id="PF04542"/>
    </source>
</evidence>
<dbReference type="InterPro" id="IPR014284">
    <property type="entry name" value="RNA_pol_sigma-70_dom"/>
</dbReference>
<protein>
    <submittedName>
        <fullName evidence="8">RNA polymerase sigma factor</fullName>
    </submittedName>
</protein>
<evidence type="ECO:0000256" key="4">
    <source>
        <dbReference type="ARBA" id="ARBA00023163"/>
    </source>
</evidence>
<dbReference type="Proteomes" id="UP000654345">
    <property type="component" value="Unassembled WGS sequence"/>
</dbReference>
<keyword evidence="2" id="KW-0805">Transcription regulation</keyword>
<proteinExistence type="inferred from homology"/>
<dbReference type="InterPro" id="IPR036388">
    <property type="entry name" value="WH-like_DNA-bd_sf"/>
</dbReference>
<keyword evidence="3" id="KW-0731">Sigma factor</keyword>
<accession>A0ABQ3V323</accession>
<evidence type="ECO:0000256" key="1">
    <source>
        <dbReference type="ARBA" id="ARBA00010641"/>
    </source>
</evidence>
<keyword evidence="4" id="KW-0804">Transcription</keyword>
<dbReference type="CDD" id="cd06171">
    <property type="entry name" value="Sigma70_r4"/>
    <property type="match status" value="1"/>
</dbReference>
<evidence type="ECO:0000313" key="9">
    <source>
        <dbReference type="Proteomes" id="UP000654345"/>
    </source>
</evidence>
<feature type="region of interest" description="Disordered" evidence="5">
    <location>
        <begin position="185"/>
        <end position="207"/>
    </location>
</feature>
<comment type="similarity">
    <text evidence="1">Belongs to the sigma-70 factor family. ECF subfamily.</text>
</comment>
<gene>
    <name evidence="8" type="primary">rpoE_6</name>
    <name evidence="8" type="ORF">KSB_78680</name>
</gene>
<evidence type="ECO:0000256" key="3">
    <source>
        <dbReference type="ARBA" id="ARBA00023082"/>
    </source>
</evidence>
<dbReference type="Gene3D" id="1.10.1740.10">
    <property type="match status" value="1"/>
</dbReference>
<dbReference type="NCBIfam" id="TIGR02937">
    <property type="entry name" value="sigma70-ECF"/>
    <property type="match status" value="1"/>
</dbReference>
<dbReference type="InterPro" id="IPR007627">
    <property type="entry name" value="RNA_pol_sigma70_r2"/>
</dbReference>
<evidence type="ECO:0000256" key="5">
    <source>
        <dbReference type="SAM" id="MobiDB-lite"/>
    </source>
</evidence>
<feature type="domain" description="RNA polymerase sigma-70 region 2" evidence="6">
    <location>
        <begin position="24"/>
        <end position="84"/>
    </location>
</feature>
<dbReference type="Pfam" id="PF08281">
    <property type="entry name" value="Sigma70_r4_2"/>
    <property type="match status" value="1"/>
</dbReference>
<dbReference type="RefSeq" id="WP_201375583.1">
    <property type="nucleotide sequence ID" value="NZ_BNJG01000003.1"/>
</dbReference>
<evidence type="ECO:0000259" key="7">
    <source>
        <dbReference type="Pfam" id="PF08281"/>
    </source>
</evidence>
<name>A0ABQ3V323_9CHLR</name>
<dbReference type="Gene3D" id="1.10.10.10">
    <property type="entry name" value="Winged helix-like DNA-binding domain superfamily/Winged helix DNA-binding domain"/>
    <property type="match status" value="1"/>
</dbReference>
<reference evidence="8 9" key="1">
    <citation type="journal article" date="2021" name="Int. J. Syst. Evol. Microbiol.">
        <title>Reticulibacter mediterranei gen. nov., sp. nov., within the new family Reticulibacteraceae fam. nov., and Ktedonospora formicarum gen. nov., sp. nov., Ktedonobacter robiniae sp. nov., Dictyobacter formicarum sp. nov. and Dictyobacter arantiisoli sp. nov., belonging to the class Ktedonobacteria.</title>
        <authorList>
            <person name="Yabe S."/>
            <person name="Zheng Y."/>
            <person name="Wang C.M."/>
            <person name="Sakai Y."/>
            <person name="Abe K."/>
            <person name="Yokota A."/>
            <person name="Donadio S."/>
            <person name="Cavaletti L."/>
            <person name="Monciardini P."/>
        </authorList>
    </citation>
    <scope>NUCLEOTIDE SEQUENCE [LARGE SCALE GENOMIC DNA]</scope>
    <source>
        <strain evidence="8 9">SOSP1-30</strain>
    </source>
</reference>
<dbReference type="SUPFAM" id="SSF88659">
    <property type="entry name" value="Sigma3 and sigma4 domains of RNA polymerase sigma factors"/>
    <property type="match status" value="1"/>
</dbReference>
<comment type="caution">
    <text evidence="8">The sequence shown here is derived from an EMBL/GenBank/DDBJ whole genome shotgun (WGS) entry which is preliminary data.</text>
</comment>
<sequence>MEESEQELLALLASDLHGNFLHVVEHYQHRLYTFALRLTRSFQDAEDIVQEALVGAYVSLENYTPERIRALKLQAWLYRVVFNIYSHSRRNTQLHLVPLTALEEHPELDPADREEEQPELLCTTWEQQRELEDLVARLPERYRVAITCYYFEQLSYREVAELLAQPMGTVKSTISRGLRLLRASIDTQEQEREEQSWSQRTPRHKNP</sequence>